<protein>
    <submittedName>
        <fullName evidence="1">Uncharacterized protein</fullName>
    </submittedName>
</protein>
<accession>A0ABV5YY79</accession>
<keyword evidence="2" id="KW-1185">Reference proteome</keyword>
<evidence type="ECO:0000313" key="2">
    <source>
        <dbReference type="Proteomes" id="UP001589627"/>
    </source>
</evidence>
<organism evidence="1 2">
    <name type="scientific">Actinoallomurus acaciae</name>
    <dbReference type="NCBI Taxonomy" id="502577"/>
    <lineage>
        <taxon>Bacteria</taxon>
        <taxon>Bacillati</taxon>
        <taxon>Actinomycetota</taxon>
        <taxon>Actinomycetes</taxon>
        <taxon>Streptosporangiales</taxon>
        <taxon>Thermomonosporaceae</taxon>
        <taxon>Actinoallomurus</taxon>
    </lineage>
</organism>
<proteinExistence type="predicted"/>
<comment type="caution">
    <text evidence="1">The sequence shown here is derived from an EMBL/GenBank/DDBJ whole genome shotgun (WGS) entry which is preliminary data.</text>
</comment>
<dbReference type="RefSeq" id="WP_378213228.1">
    <property type="nucleotide sequence ID" value="NZ_JBHLZP010000894.1"/>
</dbReference>
<evidence type="ECO:0000313" key="1">
    <source>
        <dbReference type="EMBL" id="MFB9840029.1"/>
    </source>
</evidence>
<dbReference type="Proteomes" id="UP001589627">
    <property type="component" value="Unassembled WGS sequence"/>
</dbReference>
<gene>
    <name evidence="1" type="ORF">ACFFNX_48565</name>
</gene>
<name>A0ABV5YY79_9ACTN</name>
<reference evidence="1 2" key="1">
    <citation type="submission" date="2024-09" db="EMBL/GenBank/DDBJ databases">
        <authorList>
            <person name="Sun Q."/>
            <person name="Mori K."/>
        </authorList>
    </citation>
    <scope>NUCLEOTIDE SEQUENCE [LARGE SCALE GENOMIC DNA]</scope>
    <source>
        <strain evidence="1 2">TBRC 0563</strain>
    </source>
</reference>
<sequence>RRAGDGVRPDGEWWRRGAGWRVWSPSGDLPEGTEEVRPDLHDAAIVAALAAERGTGRPSGNSTEE</sequence>
<feature type="non-terminal residue" evidence="1">
    <location>
        <position position="1"/>
    </location>
</feature>
<dbReference type="EMBL" id="JBHLZP010000894">
    <property type="protein sequence ID" value="MFB9840029.1"/>
    <property type="molecule type" value="Genomic_DNA"/>
</dbReference>